<dbReference type="Proteomes" id="UP001610446">
    <property type="component" value="Unassembled WGS sequence"/>
</dbReference>
<dbReference type="InterPro" id="IPR011990">
    <property type="entry name" value="TPR-like_helical_dom_sf"/>
</dbReference>
<dbReference type="PANTHER" id="PTHR42345">
    <property type="entry name" value="TPR_REGION DOMAIN-CONTAINING PROTEIN"/>
    <property type="match status" value="1"/>
</dbReference>
<proteinExistence type="predicted"/>
<protein>
    <submittedName>
        <fullName evidence="2">Uncharacterized protein</fullName>
    </submittedName>
</protein>
<dbReference type="SMART" id="SM00028">
    <property type="entry name" value="TPR"/>
    <property type="match status" value="2"/>
</dbReference>
<dbReference type="PROSITE" id="PS50005">
    <property type="entry name" value="TPR"/>
    <property type="match status" value="1"/>
</dbReference>
<dbReference type="InterPro" id="IPR019734">
    <property type="entry name" value="TPR_rpt"/>
</dbReference>
<dbReference type="EMBL" id="JBFXLU010000407">
    <property type="protein sequence ID" value="KAL2827259.1"/>
    <property type="molecule type" value="Genomic_DNA"/>
</dbReference>
<dbReference type="SUPFAM" id="SSF48452">
    <property type="entry name" value="TPR-like"/>
    <property type="match status" value="1"/>
</dbReference>
<accession>A0ABR4IHL0</accession>
<keyword evidence="1" id="KW-0802">TPR repeat</keyword>
<comment type="caution">
    <text evidence="2">The sequence shown here is derived from an EMBL/GenBank/DDBJ whole genome shotgun (WGS) entry which is preliminary data.</text>
</comment>
<sequence length="616" mass="68475">MVKNIGDGKHDQSWWIPELYSVMYRRDWQVNFNKLPHLAQEVYTEKGWASKAKLGQDGFFYAMILAKELLRRLEVDKGWYPEFQNDLWVQLIVADQWFRNVQLKPVNTVFEPDKPTTPVNDKEREAVEAARRVGDGALEGGRYDEAIKLYSTAIELDSANATTRCQKVRALLEKGIYPAAVQEASVAVRVAPTSVWAWYYLGAACLQAETYSRAKAAFETAIARSQPGKVPSDLQQARSKTQAAIDAGKAVGENKSPDVGWMAVSLVAERQVEGIIRFAEEIQWPYLDDVRTHAPRLCEDVSKGKCWIAFLHDWFCGLGLPGARFAVNIMAALIYCSPSRVEALEYYCQYEGGTTGVIFEDKSYWRVRSILGRVLGCLPGTTSVNGWIGPCPGVQGIKAPRTSYLSAKQLAPVTLRELSSDRTWQSGPSAASLRDSEQWFVPQPPATRSRNCRLLSVRLEKLPISKELLEAEELEAGWDEKQKESRREFRAHILVEIDRDGEKPHREEYTLLHNSIFVTLPPCLPGSDGAHKEHASRLQTVEVPVEKLKDSSSSAPKGKVLIINATGEGAEVAARAWCAEVGRHAIVRKAGGPCMACTLRGASRAGLGLGTVIWVS</sequence>
<dbReference type="PANTHER" id="PTHR42345:SF2">
    <property type="entry name" value="HELICASE-LIKE PROTEIN"/>
    <property type="match status" value="1"/>
</dbReference>
<evidence type="ECO:0000313" key="3">
    <source>
        <dbReference type="Proteomes" id="UP001610446"/>
    </source>
</evidence>
<feature type="repeat" description="TPR" evidence="1">
    <location>
        <begin position="127"/>
        <end position="160"/>
    </location>
</feature>
<name>A0ABR4IHL0_9EURO</name>
<gene>
    <name evidence="2" type="ORF">BJY01DRAFT_255760</name>
</gene>
<reference evidence="2 3" key="1">
    <citation type="submission" date="2024-07" db="EMBL/GenBank/DDBJ databases">
        <title>Section-level genome sequencing and comparative genomics of Aspergillus sections Usti and Cavernicolus.</title>
        <authorList>
            <consortium name="Lawrence Berkeley National Laboratory"/>
            <person name="Nybo J.L."/>
            <person name="Vesth T.C."/>
            <person name="Theobald S."/>
            <person name="Frisvad J.C."/>
            <person name="Larsen T.O."/>
            <person name="Kjaerboelling I."/>
            <person name="Rothschild-Mancinelli K."/>
            <person name="Lyhne E.K."/>
            <person name="Kogle M.E."/>
            <person name="Barry K."/>
            <person name="Clum A."/>
            <person name="Na H."/>
            <person name="Ledsgaard L."/>
            <person name="Lin J."/>
            <person name="Lipzen A."/>
            <person name="Kuo A."/>
            <person name="Riley R."/>
            <person name="Mondo S."/>
            <person name="Labutti K."/>
            <person name="Haridas S."/>
            <person name="Pangalinan J."/>
            <person name="Salamov A.A."/>
            <person name="Simmons B.A."/>
            <person name="Magnuson J.K."/>
            <person name="Chen J."/>
            <person name="Drula E."/>
            <person name="Henrissat B."/>
            <person name="Wiebenga A."/>
            <person name="Lubbers R.J."/>
            <person name="Gomes A.C."/>
            <person name="Makela M.R."/>
            <person name="Stajich J."/>
            <person name="Grigoriev I.V."/>
            <person name="Mortensen U.H."/>
            <person name="De Vries R.P."/>
            <person name="Baker S.E."/>
            <person name="Andersen M.R."/>
        </authorList>
    </citation>
    <scope>NUCLEOTIDE SEQUENCE [LARGE SCALE GENOMIC DNA]</scope>
    <source>
        <strain evidence="2 3">CBS 123904</strain>
    </source>
</reference>
<dbReference type="Gene3D" id="1.25.40.10">
    <property type="entry name" value="Tetratricopeptide repeat domain"/>
    <property type="match status" value="1"/>
</dbReference>
<evidence type="ECO:0000313" key="2">
    <source>
        <dbReference type="EMBL" id="KAL2827259.1"/>
    </source>
</evidence>
<keyword evidence="3" id="KW-1185">Reference proteome</keyword>
<evidence type="ECO:0000256" key="1">
    <source>
        <dbReference type="PROSITE-ProRule" id="PRU00339"/>
    </source>
</evidence>
<organism evidence="2 3">
    <name type="scientific">Aspergillus pseudoustus</name>
    <dbReference type="NCBI Taxonomy" id="1810923"/>
    <lineage>
        <taxon>Eukaryota</taxon>
        <taxon>Fungi</taxon>
        <taxon>Dikarya</taxon>
        <taxon>Ascomycota</taxon>
        <taxon>Pezizomycotina</taxon>
        <taxon>Eurotiomycetes</taxon>
        <taxon>Eurotiomycetidae</taxon>
        <taxon>Eurotiales</taxon>
        <taxon>Aspergillaceae</taxon>
        <taxon>Aspergillus</taxon>
        <taxon>Aspergillus subgen. Nidulantes</taxon>
    </lineage>
</organism>